<proteinExistence type="predicted"/>
<dbReference type="AlphaFoldDB" id="A0A1M7YG05"/>
<dbReference type="Gene3D" id="3.40.190.10">
    <property type="entry name" value="Periplasmic binding protein-like II"/>
    <property type="match status" value="2"/>
</dbReference>
<protein>
    <submittedName>
        <fullName evidence="4">Polar amino acid transport system substrate-binding protein</fullName>
    </submittedName>
</protein>
<dbReference type="Pfam" id="PF00497">
    <property type="entry name" value="SBP_bac_3"/>
    <property type="match status" value="1"/>
</dbReference>
<organism evidence="4 5">
    <name type="scientific">Desulfopila aestuarii DSM 18488</name>
    <dbReference type="NCBI Taxonomy" id="1121416"/>
    <lineage>
        <taxon>Bacteria</taxon>
        <taxon>Pseudomonadati</taxon>
        <taxon>Thermodesulfobacteriota</taxon>
        <taxon>Desulfobulbia</taxon>
        <taxon>Desulfobulbales</taxon>
        <taxon>Desulfocapsaceae</taxon>
        <taxon>Desulfopila</taxon>
    </lineage>
</organism>
<dbReference type="SUPFAM" id="SSF53850">
    <property type="entry name" value="Periplasmic binding protein-like II"/>
    <property type="match status" value="1"/>
</dbReference>
<accession>A0A1M7YG05</accession>
<dbReference type="Proteomes" id="UP000184603">
    <property type="component" value="Unassembled WGS sequence"/>
</dbReference>
<evidence type="ECO:0000313" key="4">
    <source>
        <dbReference type="EMBL" id="SHO51543.1"/>
    </source>
</evidence>
<reference evidence="4 5" key="1">
    <citation type="submission" date="2016-12" db="EMBL/GenBank/DDBJ databases">
        <authorList>
            <person name="Song W.-J."/>
            <person name="Kurnit D.M."/>
        </authorList>
    </citation>
    <scope>NUCLEOTIDE SEQUENCE [LARGE SCALE GENOMIC DNA]</scope>
    <source>
        <strain evidence="4 5">DSM 18488</strain>
    </source>
</reference>
<evidence type="ECO:0000313" key="5">
    <source>
        <dbReference type="Proteomes" id="UP000184603"/>
    </source>
</evidence>
<feature type="chain" id="PRO_5012025911" evidence="2">
    <location>
        <begin position="25"/>
        <end position="257"/>
    </location>
</feature>
<evidence type="ECO:0000256" key="1">
    <source>
        <dbReference type="ARBA" id="ARBA00022729"/>
    </source>
</evidence>
<dbReference type="STRING" id="1121416.SAMN02745220_04057"/>
<gene>
    <name evidence="4" type="ORF">SAMN02745220_04057</name>
</gene>
<feature type="domain" description="Solute-binding protein family 3/N-terminal" evidence="3">
    <location>
        <begin position="33"/>
        <end position="247"/>
    </location>
</feature>
<keyword evidence="1 2" id="KW-0732">Signal</keyword>
<dbReference type="InterPro" id="IPR001638">
    <property type="entry name" value="Solute-binding_3/MltF_N"/>
</dbReference>
<dbReference type="EMBL" id="FRFE01000026">
    <property type="protein sequence ID" value="SHO51543.1"/>
    <property type="molecule type" value="Genomic_DNA"/>
</dbReference>
<keyword evidence="5" id="KW-1185">Reference proteome</keyword>
<evidence type="ECO:0000256" key="2">
    <source>
        <dbReference type="SAM" id="SignalP"/>
    </source>
</evidence>
<name>A0A1M7YG05_9BACT</name>
<dbReference type="PANTHER" id="PTHR35936">
    <property type="entry name" value="MEMBRANE-BOUND LYTIC MUREIN TRANSGLYCOSYLASE F"/>
    <property type="match status" value="1"/>
</dbReference>
<sequence>MKKLTMLCLVMVFSTAICVHSGNAGEKVTLANGDWAPYFGENLKHNGVVSRIVKEAFALEGVDVDYAFRPWKRGFEEAKQGKLDGAVGWVKNDDRLKDFFFSAPIAKNTNVFFVKKGTDFSWNSVSDLGKYKIGGIVGFFYGKEFEDAEKSGAIMIDRVPDDETNFKKLIAGRMDLIIADLEVGYDLINTKMGEAAGQLTHNAKAITEEDLFLLMNRQNTSNEQLIETFNKGLENLQTSGKSDQYYEESRRGEYRVK</sequence>
<dbReference type="PANTHER" id="PTHR35936:SF25">
    <property type="entry name" value="ABC TRANSPORTER SUBSTRATE-BINDING PROTEIN"/>
    <property type="match status" value="1"/>
</dbReference>
<feature type="signal peptide" evidence="2">
    <location>
        <begin position="1"/>
        <end position="24"/>
    </location>
</feature>
<evidence type="ECO:0000259" key="3">
    <source>
        <dbReference type="Pfam" id="PF00497"/>
    </source>
</evidence>